<organism evidence="2 3">
    <name type="scientific">Triparma verrucosa</name>
    <dbReference type="NCBI Taxonomy" id="1606542"/>
    <lineage>
        <taxon>Eukaryota</taxon>
        <taxon>Sar</taxon>
        <taxon>Stramenopiles</taxon>
        <taxon>Ochrophyta</taxon>
        <taxon>Bolidophyceae</taxon>
        <taxon>Parmales</taxon>
        <taxon>Triparmaceae</taxon>
        <taxon>Triparma</taxon>
    </lineage>
</organism>
<feature type="transmembrane region" description="Helical" evidence="1">
    <location>
        <begin position="79"/>
        <end position="96"/>
    </location>
</feature>
<gene>
    <name evidence="2" type="ORF">TrVE_jg12983</name>
</gene>
<dbReference type="EMBL" id="BRXX01000011">
    <property type="protein sequence ID" value="GMH82116.1"/>
    <property type="molecule type" value="Genomic_DNA"/>
</dbReference>
<evidence type="ECO:0000313" key="2">
    <source>
        <dbReference type="EMBL" id="GMH82116.1"/>
    </source>
</evidence>
<keyword evidence="1" id="KW-1133">Transmembrane helix</keyword>
<feature type="transmembrane region" description="Helical" evidence="1">
    <location>
        <begin position="7"/>
        <end position="25"/>
    </location>
</feature>
<dbReference type="Proteomes" id="UP001165160">
    <property type="component" value="Unassembled WGS sequence"/>
</dbReference>
<name>A0A9W7B0C5_9STRA</name>
<dbReference type="AlphaFoldDB" id="A0A9W7B0C5"/>
<feature type="transmembrane region" description="Helical" evidence="1">
    <location>
        <begin position="108"/>
        <end position="126"/>
    </location>
</feature>
<accession>A0A9W7B0C5</accession>
<evidence type="ECO:0000313" key="3">
    <source>
        <dbReference type="Proteomes" id="UP001165160"/>
    </source>
</evidence>
<evidence type="ECO:0000256" key="1">
    <source>
        <dbReference type="SAM" id="Phobius"/>
    </source>
</evidence>
<keyword evidence="1" id="KW-0472">Membrane</keyword>
<sequence>MVSFATAFKANAAVAFLFCLPNLIVGNDEMVKVFSSGTATNNPMLNHILCIDWIKNVQWAFCCLALASCTDTKTQKSTAIGFMGMMTGALFILVKFPPSGTFELPPPVALYMGVTFPLYTMAIMGADKGKKA</sequence>
<keyword evidence="1" id="KW-0812">Transmembrane</keyword>
<reference evidence="3" key="1">
    <citation type="journal article" date="2023" name="Commun. Biol.">
        <title>Genome analysis of Parmales, the sister group of diatoms, reveals the evolutionary specialization of diatoms from phago-mixotrophs to photoautotrophs.</title>
        <authorList>
            <person name="Ban H."/>
            <person name="Sato S."/>
            <person name="Yoshikawa S."/>
            <person name="Yamada K."/>
            <person name="Nakamura Y."/>
            <person name="Ichinomiya M."/>
            <person name="Sato N."/>
            <person name="Blanc-Mathieu R."/>
            <person name="Endo H."/>
            <person name="Kuwata A."/>
            <person name="Ogata H."/>
        </authorList>
    </citation>
    <scope>NUCLEOTIDE SEQUENCE [LARGE SCALE GENOMIC DNA]</scope>
    <source>
        <strain evidence="3">NIES 3699</strain>
    </source>
</reference>
<protein>
    <submittedName>
        <fullName evidence="2">Uncharacterized protein</fullName>
    </submittedName>
</protein>
<proteinExistence type="predicted"/>
<keyword evidence="3" id="KW-1185">Reference proteome</keyword>
<comment type="caution">
    <text evidence="2">The sequence shown here is derived from an EMBL/GenBank/DDBJ whole genome shotgun (WGS) entry which is preliminary data.</text>
</comment>